<reference evidence="2" key="1">
    <citation type="journal article" date="2011" name="MBio">
        <title>Novel metabolic attributes of the genus Cyanothece, comprising a group of unicellular nitrogen-fixing Cyanobacteria.</title>
        <authorList>
            <person name="Bandyopadhyay A."/>
            <person name="Elvitigala T."/>
            <person name="Welsh E."/>
            <person name="Stockel J."/>
            <person name="Liberton M."/>
            <person name="Min H."/>
            <person name="Sherman L.A."/>
            <person name="Pakrasi H.B."/>
        </authorList>
    </citation>
    <scope>NUCLEOTIDE SEQUENCE [LARGE SCALE GENOMIC DNA]</scope>
    <source>
        <strain evidence="2">PCC 7822</strain>
        <plasmid evidence="2">Cy782202</plasmid>
    </source>
</reference>
<protein>
    <submittedName>
        <fullName evidence="1">Uncharacterized protein</fullName>
    </submittedName>
</protein>
<dbReference type="HOGENOM" id="CLU_2952708_0_0_3"/>
<dbReference type="AlphaFoldDB" id="E0UM58"/>
<evidence type="ECO:0000313" key="2">
    <source>
        <dbReference type="Proteomes" id="UP000008206"/>
    </source>
</evidence>
<dbReference type="EMBL" id="CP002200">
    <property type="protein sequence ID" value="ADN18038.1"/>
    <property type="molecule type" value="Genomic_DNA"/>
</dbReference>
<keyword evidence="1" id="KW-0614">Plasmid</keyword>
<geneLocation type="plasmid" evidence="1 2">
    <name>Cy782202</name>
</geneLocation>
<gene>
    <name evidence="1" type="ordered locus">Cyan7822_6235</name>
</gene>
<organism evidence="1 2">
    <name type="scientific">Gloeothece verrucosa (strain PCC 7822)</name>
    <name type="common">Cyanothece sp. (strain PCC 7822)</name>
    <dbReference type="NCBI Taxonomy" id="497965"/>
    <lineage>
        <taxon>Bacteria</taxon>
        <taxon>Bacillati</taxon>
        <taxon>Cyanobacteriota</taxon>
        <taxon>Cyanophyceae</taxon>
        <taxon>Oscillatoriophycideae</taxon>
        <taxon>Chroococcales</taxon>
        <taxon>Aphanothecaceae</taxon>
        <taxon>Gloeothece</taxon>
        <taxon>Gloeothece verrucosa</taxon>
    </lineage>
</organism>
<proteinExistence type="predicted"/>
<dbReference type="Proteomes" id="UP000008206">
    <property type="component" value="Plasmid Cy782202"/>
</dbReference>
<dbReference type="KEGG" id="cyj:Cyan7822_6235"/>
<accession>E0UM58</accession>
<sequence length="59" mass="7012">MGNNRFQLKFKKRTRFKILPLIKYPLTFYQSDERQKTCGCLNSCRQLMAQFPYLSVTGC</sequence>
<evidence type="ECO:0000313" key="1">
    <source>
        <dbReference type="EMBL" id="ADN18038.1"/>
    </source>
</evidence>
<keyword evidence="2" id="KW-1185">Reference proteome</keyword>
<name>E0UM58_GLOV7</name>